<comment type="caution">
    <text evidence="7">The sequence shown here is derived from an EMBL/GenBank/DDBJ whole genome shotgun (WGS) entry which is preliminary data.</text>
</comment>
<evidence type="ECO:0000256" key="3">
    <source>
        <dbReference type="ARBA" id="ARBA00023125"/>
    </source>
</evidence>
<dbReference type="AlphaFoldDB" id="A0A6N9Q1F9"/>
<keyword evidence="1" id="KW-0902">Two-component regulatory system</keyword>
<evidence type="ECO:0000256" key="4">
    <source>
        <dbReference type="ARBA" id="ARBA00023163"/>
    </source>
</evidence>
<dbReference type="Pfam" id="PF00072">
    <property type="entry name" value="Response_reg"/>
    <property type="match status" value="1"/>
</dbReference>
<dbReference type="InterPro" id="IPR001867">
    <property type="entry name" value="OmpR/PhoB-type_DNA-bd"/>
</dbReference>
<reference evidence="7 8" key="1">
    <citation type="submission" date="2019-01" db="EMBL/GenBank/DDBJ databases">
        <title>Chengkuizengella sp. nov., isolated from deep-sea sediment of East Pacific Ocean.</title>
        <authorList>
            <person name="Yang J."/>
            <person name="Lai Q."/>
            <person name="Shao Z."/>
        </authorList>
    </citation>
    <scope>NUCLEOTIDE SEQUENCE [LARGE SCALE GENOMIC DNA]</scope>
    <source>
        <strain evidence="7 8">YPA3-1-1</strain>
    </source>
</reference>
<dbReference type="Gene3D" id="1.10.10.10">
    <property type="entry name" value="Winged helix-like DNA-binding domain superfamily/Winged helix DNA-binding domain"/>
    <property type="match status" value="1"/>
</dbReference>
<keyword evidence="5" id="KW-0597">Phosphoprotein</keyword>
<evidence type="ECO:0000256" key="2">
    <source>
        <dbReference type="ARBA" id="ARBA00023015"/>
    </source>
</evidence>
<gene>
    <name evidence="7" type="ORF">ERL59_08785</name>
</gene>
<keyword evidence="2" id="KW-0805">Transcription regulation</keyword>
<evidence type="ECO:0000259" key="6">
    <source>
        <dbReference type="PROSITE" id="PS50110"/>
    </source>
</evidence>
<protein>
    <submittedName>
        <fullName evidence="7">Response regulator</fullName>
    </submittedName>
</protein>
<dbReference type="SMART" id="SM00448">
    <property type="entry name" value="REC"/>
    <property type="match status" value="1"/>
</dbReference>
<dbReference type="Pfam" id="PF00486">
    <property type="entry name" value="Trans_reg_C"/>
    <property type="match status" value="1"/>
</dbReference>
<name>A0A6N9Q1F9_9BACL</name>
<dbReference type="InterPro" id="IPR011006">
    <property type="entry name" value="CheY-like_superfamily"/>
</dbReference>
<dbReference type="Gene3D" id="1.25.40.10">
    <property type="entry name" value="Tetratricopeptide repeat domain"/>
    <property type="match status" value="1"/>
</dbReference>
<dbReference type="GO" id="GO:0003677">
    <property type="term" value="F:DNA binding"/>
    <property type="evidence" value="ECO:0007669"/>
    <property type="project" value="UniProtKB-KW"/>
</dbReference>
<dbReference type="EMBL" id="SIJB01000021">
    <property type="protein sequence ID" value="NBI29052.1"/>
    <property type="molecule type" value="Genomic_DNA"/>
</dbReference>
<dbReference type="InterPro" id="IPR016032">
    <property type="entry name" value="Sig_transdc_resp-reg_C-effctor"/>
</dbReference>
<evidence type="ECO:0000313" key="8">
    <source>
        <dbReference type="Proteomes" id="UP000448943"/>
    </source>
</evidence>
<accession>A0A6N9Q1F9</accession>
<dbReference type="PROSITE" id="PS50110">
    <property type="entry name" value="RESPONSE_REGULATORY"/>
    <property type="match status" value="1"/>
</dbReference>
<dbReference type="Gene3D" id="3.40.50.2300">
    <property type="match status" value="1"/>
</dbReference>
<evidence type="ECO:0000313" key="7">
    <source>
        <dbReference type="EMBL" id="NBI29052.1"/>
    </source>
</evidence>
<dbReference type="SMART" id="SM00862">
    <property type="entry name" value="Trans_reg_C"/>
    <property type="match status" value="1"/>
</dbReference>
<dbReference type="SUPFAM" id="SSF52172">
    <property type="entry name" value="CheY-like"/>
    <property type="match status" value="1"/>
</dbReference>
<evidence type="ECO:0000256" key="5">
    <source>
        <dbReference type="PROSITE-ProRule" id="PRU00169"/>
    </source>
</evidence>
<keyword evidence="3" id="KW-0238">DNA-binding</keyword>
<dbReference type="PANTHER" id="PTHR35807:SF2">
    <property type="entry name" value="TRANSCRIPTIONAL ACTIVATOR DOMAIN"/>
    <property type="match status" value="1"/>
</dbReference>
<dbReference type="SUPFAM" id="SSF48452">
    <property type="entry name" value="TPR-like"/>
    <property type="match status" value="1"/>
</dbReference>
<dbReference type="PANTHER" id="PTHR35807">
    <property type="entry name" value="TRANSCRIPTIONAL REGULATOR REDD-RELATED"/>
    <property type="match status" value="1"/>
</dbReference>
<feature type="domain" description="Response regulatory" evidence="6">
    <location>
        <begin position="10"/>
        <end position="124"/>
    </location>
</feature>
<feature type="modified residue" description="4-aspartylphosphate" evidence="5">
    <location>
        <position position="61"/>
    </location>
</feature>
<dbReference type="InterPro" id="IPR036388">
    <property type="entry name" value="WH-like_DNA-bd_sf"/>
</dbReference>
<dbReference type="Proteomes" id="UP000448943">
    <property type="component" value="Unassembled WGS sequence"/>
</dbReference>
<keyword evidence="8" id="KW-1185">Reference proteome</keyword>
<dbReference type="SUPFAM" id="SSF46894">
    <property type="entry name" value="C-terminal effector domain of the bipartite response regulators"/>
    <property type="match status" value="1"/>
</dbReference>
<proteinExistence type="predicted"/>
<dbReference type="GO" id="GO:0000160">
    <property type="term" value="P:phosphorelay signal transduction system"/>
    <property type="evidence" value="ECO:0007669"/>
    <property type="project" value="UniProtKB-KW"/>
</dbReference>
<keyword evidence="4" id="KW-0804">Transcription</keyword>
<dbReference type="InterPro" id="IPR051677">
    <property type="entry name" value="AfsR-DnrI-RedD_regulator"/>
</dbReference>
<dbReference type="GO" id="GO:0006355">
    <property type="term" value="P:regulation of DNA-templated transcription"/>
    <property type="evidence" value="ECO:0007669"/>
    <property type="project" value="InterPro"/>
</dbReference>
<dbReference type="InterPro" id="IPR011990">
    <property type="entry name" value="TPR-like_helical_dom_sf"/>
</dbReference>
<dbReference type="InterPro" id="IPR001789">
    <property type="entry name" value="Sig_transdc_resp-reg_receiver"/>
</dbReference>
<evidence type="ECO:0000256" key="1">
    <source>
        <dbReference type="ARBA" id="ARBA00023012"/>
    </source>
</evidence>
<organism evidence="7 8">
    <name type="scientific">Chengkuizengella marina</name>
    <dbReference type="NCBI Taxonomy" id="2507566"/>
    <lineage>
        <taxon>Bacteria</taxon>
        <taxon>Bacillati</taxon>
        <taxon>Bacillota</taxon>
        <taxon>Bacilli</taxon>
        <taxon>Bacillales</taxon>
        <taxon>Paenibacillaceae</taxon>
        <taxon>Chengkuizengella</taxon>
    </lineage>
</organism>
<sequence length="380" mass="44679">MLKGVIRLLKVMIVEDEQPILNLMKMVIDQNKHLSIVGCFNNPLEALNELQLLKPDVAFLDIEMPRMTGLELAKKILQVDEDIQIVFTTAYERYALEAFKVSAIDYILKPVTPEEIERVTKRLMKNHRRLFINKERSPQKQEESILCLGTLEMRGSENSIIKWPTRKTEELFAYFLIHSNQVISKWELTQLLWGEMEDHRAIHNLHTTIYRLKKTLKENSKNVTLEKVNEGYILNMSTIKSDLDMFLEYFNNNSIVSKENFVESERVFNLFKGPLFGLKDYLWKIGIEEQLVEHYSTLTQNIANFYNRRGKLKAVEKTLKAFLSLYPLHDQSNLILLKLYSLTDDLNRLKSHYDFYVKLLKKELGVTPPIETQKFIQQFI</sequence>